<accession>L5LG97</accession>
<dbReference type="AlphaFoldDB" id="L5LG97"/>
<organism evidence="2 3">
    <name type="scientific">Myotis davidii</name>
    <name type="common">David's myotis</name>
    <dbReference type="NCBI Taxonomy" id="225400"/>
    <lineage>
        <taxon>Eukaryota</taxon>
        <taxon>Metazoa</taxon>
        <taxon>Chordata</taxon>
        <taxon>Craniata</taxon>
        <taxon>Vertebrata</taxon>
        <taxon>Euteleostomi</taxon>
        <taxon>Mammalia</taxon>
        <taxon>Eutheria</taxon>
        <taxon>Laurasiatheria</taxon>
        <taxon>Chiroptera</taxon>
        <taxon>Yangochiroptera</taxon>
        <taxon>Vespertilionidae</taxon>
        <taxon>Myotis</taxon>
    </lineage>
</organism>
<feature type="region of interest" description="Disordered" evidence="1">
    <location>
        <begin position="45"/>
        <end position="66"/>
    </location>
</feature>
<dbReference type="EMBL" id="KB112118">
    <property type="protein sequence ID" value="ELK25227.1"/>
    <property type="molecule type" value="Genomic_DNA"/>
</dbReference>
<name>L5LG97_MYODS</name>
<proteinExistence type="predicted"/>
<evidence type="ECO:0000313" key="3">
    <source>
        <dbReference type="Proteomes" id="UP000010556"/>
    </source>
</evidence>
<gene>
    <name evidence="2" type="ORF">MDA_GLEAN10018097</name>
</gene>
<sequence>MRAAAAALITPQEKGEVEKPSGAIRPGSGCEQRRQLQVRAGPALAVDVSGGSGTGSGCERDWSQQRTRQPNNLLDILLDILLDEAEAARVEASCRACEGGGTPPQL</sequence>
<dbReference type="Proteomes" id="UP000010556">
    <property type="component" value="Unassembled WGS sequence"/>
</dbReference>
<protein>
    <submittedName>
        <fullName evidence="2">Uncharacterized protein</fullName>
    </submittedName>
</protein>
<keyword evidence="3" id="KW-1185">Reference proteome</keyword>
<evidence type="ECO:0000256" key="1">
    <source>
        <dbReference type="SAM" id="MobiDB-lite"/>
    </source>
</evidence>
<feature type="region of interest" description="Disordered" evidence="1">
    <location>
        <begin position="1"/>
        <end position="29"/>
    </location>
</feature>
<evidence type="ECO:0000313" key="2">
    <source>
        <dbReference type="EMBL" id="ELK25227.1"/>
    </source>
</evidence>
<reference evidence="3" key="1">
    <citation type="journal article" date="2013" name="Science">
        <title>Comparative analysis of bat genomes provides insight into the evolution of flight and immunity.</title>
        <authorList>
            <person name="Zhang G."/>
            <person name="Cowled C."/>
            <person name="Shi Z."/>
            <person name="Huang Z."/>
            <person name="Bishop-Lilly K.A."/>
            <person name="Fang X."/>
            <person name="Wynne J.W."/>
            <person name="Xiong Z."/>
            <person name="Baker M.L."/>
            <person name="Zhao W."/>
            <person name="Tachedjian M."/>
            <person name="Zhu Y."/>
            <person name="Zhou P."/>
            <person name="Jiang X."/>
            <person name="Ng J."/>
            <person name="Yang L."/>
            <person name="Wu L."/>
            <person name="Xiao J."/>
            <person name="Feng Y."/>
            <person name="Chen Y."/>
            <person name="Sun X."/>
            <person name="Zhang Y."/>
            <person name="Marsh G.A."/>
            <person name="Crameri G."/>
            <person name="Broder C.C."/>
            <person name="Frey K.G."/>
            <person name="Wang L.F."/>
            <person name="Wang J."/>
        </authorList>
    </citation>
    <scope>NUCLEOTIDE SEQUENCE [LARGE SCALE GENOMIC DNA]</scope>
</reference>